<sequence length="166" mass="18188">MGLNLIGCSIVAMVFLIGAIEAITEYKVGDSFGWNVPTNENFYSEWVSTKKFFVGDKLIFNWSGEHTVGIASAAEYNNCNNDTSSFGSNLNDTSFQVALTRPGPYYFICTIDNHCERGQKFSIKVESPNSDAPTYPQPGSASPTLSFRISSAFLFSLAMYLALPTS</sequence>
<dbReference type="Proteomes" id="UP001367508">
    <property type="component" value="Unassembled WGS sequence"/>
</dbReference>
<dbReference type="InterPro" id="IPR008972">
    <property type="entry name" value="Cupredoxin"/>
</dbReference>
<organism evidence="11 12">
    <name type="scientific">Canavalia gladiata</name>
    <name type="common">Sword bean</name>
    <name type="synonym">Dolichos gladiatus</name>
    <dbReference type="NCBI Taxonomy" id="3824"/>
    <lineage>
        <taxon>Eukaryota</taxon>
        <taxon>Viridiplantae</taxon>
        <taxon>Streptophyta</taxon>
        <taxon>Embryophyta</taxon>
        <taxon>Tracheophyta</taxon>
        <taxon>Spermatophyta</taxon>
        <taxon>Magnoliopsida</taxon>
        <taxon>eudicotyledons</taxon>
        <taxon>Gunneridae</taxon>
        <taxon>Pentapetalae</taxon>
        <taxon>rosids</taxon>
        <taxon>fabids</taxon>
        <taxon>Fabales</taxon>
        <taxon>Fabaceae</taxon>
        <taxon>Papilionoideae</taxon>
        <taxon>50 kb inversion clade</taxon>
        <taxon>NPAAA clade</taxon>
        <taxon>indigoferoid/millettioid clade</taxon>
        <taxon>Phaseoleae</taxon>
        <taxon>Canavalia</taxon>
    </lineage>
</organism>
<gene>
    <name evidence="11" type="ORF">VNO77_21816</name>
</gene>
<dbReference type="EMBL" id="JAYMYQ010000005">
    <property type="protein sequence ID" value="KAK7327727.1"/>
    <property type="molecule type" value="Genomic_DNA"/>
</dbReference>
<protein>
    <recommendedName>
        <fullName evidence="10">Phytocyanin domain-containing protein</fullName>
    </recommendedName>
</protein>
<dbReference type="PROSITE" id="PS51485">
    <property type="entry name" value="PHYTOCYANIN"/>
    <property type="match status" value="1"/>
</dbReference>
<keyword evidence="6" id="KW-0325">Glycoprotein</keyword>
<comment type="subcellular location">
    <subcellularLocation>
        <location evidence="1">Endomembrane system</location>
    </subcellularLocation>
</comment>
<name>A0AAN9L412_CANGL</name>
<feature type="chain" id="PRO_5042914747" description="Phytocyanin domain-containing protein" evidence="9">
    <location>
        <begin position="23"/>
        <end position="166"/>
    </location>
</feature>
<evidence type="ECO:0000259" key="10">
    <source>
        <dbReference type="PROSITE" id="PS51485"/>
    </source>
</evidence>
<feature type="domain" description="Phytocyanin" evidence="10">
    <location>
        <begin position="24"/>
        <end position="127"/>
    </location>
</feature>
<dbReference type="GO" id="GO:0005886">
    <property type="term" value="C:plasma membrane"/>
    <property type="evidence" value="ECO:0007669"/>
    <property type="project" value="TreeGrafter"/>
</dbReference>
<comment type="similarity">
    <text evidence="7">Belongs to the early nodulin-like (ENODL) family.</text>
</comment>
<dbReference type="Gene3D" id="2.60.40.420">
    <property type="entry name" value="Cupredoxins - blue copper proteins"/>
    <property type="match status" value="1"/>
</dbReference>
<evidence type="ECO:0000256" key="8">
    <source>
        <dbReference type="ARBA" id="ARBA00037626"/>
    </source>
</evidence>
<keyword evidence="12" id="KW-1185">Reference proteome</keyword>
<evidence type="ECO:0000256" key="5">
    <source>
        <dbReference type="ARBA" id="ARBA00023157"/>
    </source>
</evidence>
<dbReference type="Pfam" id="PF02298">
    <property type="entry name" value="Cu_bind_like"/>
    <property type="match status" value="1"/>
</dbReference>
<keyword evidence="3 9" id="KW-0732">Signal</keyword>
<evidence type="ECO:0000256" key="3">
    <source>
        <dbReference type="ARBA" id="ARBA00022729"/>
    </source>
</evidence>
<comment type="caution">
    <text evidence="11">The sequence shown here is derived from an EMBL/GenBank/DDBJ whole genome shotgun (WGS) entry which is preliminary data.</text>
</comment>
<dbReference type="PANTHER" id="PTHR33021">
    <property type="entry name" value="BLUE COPPER PROTEIN"/>
    <property type="match status" value="1"/>
</dbReference>
<keyword evidence="4" id="KW-0472">Membrane</keyword>
<dbReference type="FunFam" id="2.60.40.420:FF:000034">
    <property type="entry name" value="Cupredoxin superfamily protein"/>
    <property type="match status" value="1"/>
</dbReference>
<dbReference type="AlphaFoldDB" id="A0AAN9L412"/>
<evidence type="ECO:0000313" key="12">
    <source>
        <dbReference type="Proteomes" id="UP001367508"/>
    </source>
</evidence>
<comment type="function">
    <text evidence="8">May act as a carbohydrate transporter.</text>
</comment>
<reference evidence="11 12" key="1">
    <citation type="submission" date="2024-01" db="EMBL/GenBank/DDBJ databases">
        <title>The genomes of 5 underutilized Papilionoideae crops provide insights into root nodulation and disease resistanc.</title>
        <authorList>
            <person name="Jiang F."/>
        </authorList>
    </citation>
    <scope>NUCLEOTIDE SEQUENCE [LARGE SCALE GENOMIC DNA]</scope>
    <source>
        <strain evidence="11">LVBAO_FW01</strain>
        <tissue evidence="11">Leaves</tissue>
    </source>
</reference>
<evidence type="ECO:0000256" key="2">
    <source>
        <dbReference type="ARBA" id="ARBA00022458"/>
    </source>
</evidence>
<keyword evidence="5" id="KW-1015">Disulfide bond</keyword>
<dbReference type="GO" id="GO:0009055">
    <property type="term" value="F:electron transfer activity"/>
    <property type="evidence" value="ECO:0007669"/>
    <property type="project" value="InterPro"/>
</dbReference>
<keyword evidence="2" id="KW-0536">Nodulation</keyword>
<dbReference type="SUPFAM" id="SSF49503">
    <property type="entry name" value="Cupredoxins"/>
    <property type="match status" value="1"/>
</dbReference>
<dbReference type="PANTHER" id="PTHR33021:SF522">
    <property type="entry name" value="PHYTOCYANIN DOMAIN-CONTAINING PROTEIN"/>
    <property type="match status" value="1"/>
</dbReference>
<evidence type="ECO:0000256" key="6">
    <source>
        <dbReference type="ARBA" id="ARBA00023180"/>
    </source>
</evidence>
<proteinExistence type="inferred from homology"/>
<evidence type="ECO:0000256" key="1">
    <source>
        <dbReference type="ARBA" id="ARBA00004308"/>
    </source>
</evidence>
<evidence type="ECO:0000256" key="4">
    <source>
        <dbReference type="ARBA" id="ARBA00023136"/>
    </source>
</evidence>
<evidence type="ECO:0000313" key="11">
    <source>
        <dbReference type="EMBL" id="KAK7327727.1"/>
    </source>
</evidence>
<dbReference type="InterPro" id="IPR039391">
    <property type="entry name" value="Phytocyanin-like"/>
</dbReference>
<dbReference type="GO" id="GO:0009877">
    <property type="term" value="P:nodulation"/>
    <property type="evidence" value="ECO:0007669"/>
    <property type="project" value="UniProtKB-KW"/>
</dbReference>
<feature type="signal peptide" evidence="9">
    <location>
        <begin position="1"/>
        <end position="22"/>
    </location>
</feature>
<dbReference type="GO" id="GO:0012505">
    <property type="term" value="C:endomembrane system"/>
    <property type="evidence" value="ECO:0007669"/>
    <property type="project" value="UniProtKB-SubCell"/>
</dbReference>
<evidence type="ECO:0000256" key="9">
    <source>
        <dbReference type="SAM" id="SignalP"/>
    </source>
</evidence>
<accession>A0AAN9L412</accession>
<dbReference type="InterPro" id="IPR003245">
    <property type="entry name" value="Phytocyanin_dom"/>
</dbReference>
<evidence type="ECO:0000256" key="7">
    <source>
        <dbReference type="ARBA" id="ARBA00035011"/>
    </source>
</evidence>